<keyword evidence="2" id="KW-1185">Reference proteome</keyword>
<sequence length="202" mass="20641">MRVPWWTPARTAVALCALFLLVSVGALVVPMARAGWAPERTVLRVEASAMAVPAATSSASAPSAVAFVCVRTDDDYCARYVAELARRRPLTGAQRAEAEAARERVLAALPPGAAEPVSCVTPNGPCAVRRSPPTLDEVRHALATAGHPDAVVRLAGATDPAPVGSVLLAAPVGPACVLAHVDGTGGQSVVSGRLPDGRCLAD</sequence>
<evidence type="ECO:0000313" key="1">
    <source>
        <dbReference type="EMBL" id="RKR87586.1"/>
    </source>
</evidence>
<gene>
    <name evidence="1" type="ORF">BDK92_1866</name>
</gene>
<name>A0A495JF05_9ACTN</name>
<proteinExistence type="predicted"/>
<protein>
    <submittedName>
        <fullName evidence="1">Uncharacterized protein</fullName>
    </submittedName>
</protein>
<dbReference type="EMBL" id="RBKT01000001">
    <property type="protein sequence ID" value="RKR87586.1"/>
    <property type="molecule type" value="Genomic_DNA"/>
</dbReference>
<accession>A0A495JF05</accession>
<comment type="caution">
    <text evidence="1">The sequence shown here is derived from an EMBL/GenBank/DDBJ whole genome shotgun (WGS) entry which is preliminary data.</text>
</comment>
<evidence type="ECO:0000313" key="2">
    <source>
        <dbReference type="Proteomes" id="UP000277671"/>
    </source>
</evidence>
<organism evidence="1 2">
    <name type="scientific">Micromonospora pisi</name>
    <dbReference type="NCBI Taxonomy" id="589240"/>
    <lineage>
        <taxon>Bacteria</taxon>
        <taxon>Bacillati</taxon>
        <taxon>Actinomycetota</taxon>
        <taxon>Actinomycetes</taxon>
        <taxon>Micromonosporales</taxon>
        <taxon>Micromonosporaceae</taxon>
        <taxon>Micromonospora</taxon>
    </lineage>
</organism>
<dbReference type="Proteomes" id="UP000277671">
    <property type="component" value="Unassembled WGS sequence"/>
</dbReference>
<dbReference type="AlphaFoldDB" id="A0A495JF05"/>
<reference evidence="1 2" key="1">
    <citation type="submission" date="2018-10" db="EMBL/GenBank/DDBJ databases">
        <title>Sequencing the genomes of 1000 actinobacteria strains.</title>
        <authorList>
            <person name="Klenk H.-P."/>
        </authorList>
    </citation>
    <scope>NUCLEOTIDE SEQUENCE [LARGE SCALE GENOMIC DNA]</scope>
    <source>
        <strain evidence="1 2">DSM 45175</strain>
    </source>
</reference>